<comment type="caution">
    <text evidence="1">The sequence shown here is derived from an EMBL/GenBank/DDBJ whole genome shotgun (WGS) entry which is preliminary data.</text>
</comment>
<proteinExistence type="predicted"/>
<dbReference type="RefSeq" id="WP_119034644.1">
    <property type="nucleotide sequence ID" value="NZ_QXDC01000002.1"/>
</dbReference>
<name>A0A397PJW4_9SPHN</name>
<reference evidence="1 2" key="1">
    <citation type="submission" date="2018-08" db="EMBL/GenBank/DDBJ databases">
        <title>Genomic Encyclopedia of Type Strains, Phase IV (KMG-IV): sequencing the most valuable type-strain genomes for metagenomic binning, comparative biology and taxonomic classification.</title>
        <authorList>
            <person name="Goeker M."/>
        </authorList>
    </citation>
    <scope>NUCLEOTIDE SEQUENCE [LARGE SCALE GENOMIC DNA]</scope>
    <source>
        <strain evidence="1 2">DSM 25527</strain>
    </source>
</reference>
<dbReference type="OrthoDB" id="9133842at2"/>
<protein>
    <submittedName>
        <fullName evidence="1">Uncharacterized protein</fullName>
    </submittedName>
</protein>
<evidence type="ECO:0000313" key="2">
    <source>
        <dbReference type="Proteomes" id="UP000266568"/>
    </source>
</evidence>
<dbReference type="EMBL" id="QXDC01000002">
    <property type="protein sequence ID" value="RIA46434.1"/>
    <property type="molecule type" value="Genomic_DNA"/>
</dbReference>
<dbReference type="Proteomes" id="UP000266568">
    <property type="component" value="Unassembled WGS sequence"/>
</dbReference>
<accession>A0A397PJW4</accession>
<gene>
    <name evidence="1" type="ORF">DFR49_0976</name>
</gene>
<dbReference type="AlphaFoldDB" id="A0A397PJW4"/>
<organism evidence="1 2">
    <name type="scientific">Hephaestia caeni</name>
    <dbReference type="NCBI Taxonomy" id="645617"/>
    <lineage>
        <taxon>Bacteria</taxon>
        <taxon>Pseudomonadati</taxon>
        <taxon>Pseudomonadota</taxon>
        <taxon>Alphaproteobacteria</taxon>
        <taxon>Sphingomonadales</taxon>
        <taxon>Sphingomonadaceae</taxon>
        <taxon>Hephaestia</taxon>
    </lineage>
</organism>
<evidence type="ECO:0000313" key="1">
    <source>
        <dbReference type="EMBL" id="RIA46434.1"/>
    </source>
</evidence>
<sequence>MSIPRFHVTYEVTTPESAARGDLAEAGYIGRGEWHTNRGNPEAELSLREALDLAYPQEDCGRWFCEIDGRHDYQTGAVERRTVHPPRTITAASYNRLHRLLGIG</sequence>
<keyword evidence="2" id="KW-1185">Reference proteome</keyword>